<evidence type="ECO:0000256" key="4">
    <source>
        <dbReference type="ARBA" id="ARBA00023163"/>
    </source>
</evidence>
<evidence type="ECO:0000256" key="2">
    <source>
        <dbReference type="ARBA" id="ARBA00023015"/>
    </source>
</evidence>
<protein>
    <submittedName>
        <fullName evidence="8">RNA polymerase sigma factor</fullName>
    </submittedName>
</protein>
<dbReference type="AlphaFoldDB" id="A0A553JUU9"/>
<dbReference type="SUPFAM" id="SSF88659">
    <property type="entry name" value="Sigma3 and sigma4 domains of RNA polymerase sigma factors"/>
    <property type="match status" value="1"/>
</dbReference>
<dbReference type="PANTHER" id="PTHR43133">
    <property type="entry name" value="RNA POLYMERASE ECF-TYPE SIGMA FACTO"/>
    <property type="match status" value="1"/>
</dbReference>
<dbReference type="Gene3D" id="1.10.1740.10">
    <property type="match status" value="1"/>
</dbReference>
<dbReference type="InterPro" id="IPR013324">
    <property type="entry name" value="RNA_pol_sigma_r3/r4-like"/>
</dbReference>
<dbReference type="Pfam" id="PF04542">
    <property type="entry name" value="Sigma70_r2"/>
    <property type="match status" value="1"/>
</dbReference>
<name>A0A553JUU9_SHEHA</name>
<dbReference type="GO" id="GO:0016987">
    <property type="term" value="F:sigma factor activity"/>
    <property type="evidence" value="ECO:0007669"/>
    <property type="project" value="UniProtKB-KW"/>
</dbReference>
<feature type="region of interest" description="Disordered" evidence="5">
    <location>
        <begin position="175"/>
        <end position="196"/>
    </location>
</feature>
<dbReference type="Pfam" id="PF08281">
    <property type="entry name" value="Sigma70_r4_2"/>
    <property type="match status" value="1"/>
</dbReference>
<feature type="domain" description="RNA polymerase sigma factor 70 region 4 type 2" evidence="7">
    <location>
        <begin position="114"/>
        <end position="160"/>
    </location>
</feature>
<dbReference type="Proteomes" id="UP000318126">
    <property type="component" value="Unassembled WGS sequence"/>
</dbReference>
<evidence type="ECO:0000259" key="6">
    <source>
        <dbReference type="Pfam" id="PF04542"/>
    </source>
</evidence>
<keyword evidence="2" id="KW-0805">Transcription regulation</keyword>
<gene>
    <name evidence="8" type="ORF">FN961_00970</name>
</gene>
<dbReference type="EMBL" id="VKGK01000001">
    <property type="protein sequence ID" value="TRY16233.1"/>
    <property type="molecule type" value="Genomic_DNA"/>
</dbReference>
<accession>A0A553JUU9</accession>
<evidence type="ECO:0000259" key="7">
    <source>
        <dbReference type="Pfam" id="PF08281"/>
    </source>
</evidence>
<dbReference type="NCBIfam" id="TIGR02937">
    <property type="entry name" value="sigma70-ECF"/>
    <property type="match status" value="1"/>
</dbReference>
<dbReference type="InterPro" id="IPR013249">
    <property type="entry name" value="RNA_pol_sigma70_r4_t2"/>
</dbReference>
<dbReference type="InterPro" id="IPR036388">
    <property type="entry name" value="WH-like_DNA-bd_sf"/>
</dbReference>
<proteinExistence type="inferred from homology"/>
<dbReference type="GO" id="GO:0003677">
    <property type="term" value="F:DNA binding"/>
    <property type="evidence" value="ECO:0007669"/>
    <property type="project" value="InterPro"/>
</dbReference>
<keyword evidence="3" id="KW-0731">Sigma factor</keyword>
<dbReference type="SUPFAM" id="SSF88946">
    <property type="entry name" value="Sigma2 domain of RNA polymerase sigma factors"/>
    <property type="match status" value="1"/>
</dbReference>
<comment type="caution">
    <text evidence="8">The sequence shown here is derived from an EMBL/GenBank/DDBJ whole genome shotgun (WGS) entry which is preliminary data.</text>
</comment>
<evidence type="ECO:0000313" key="8">
    <source>
        <dbReference type="EMBL" id="TRY16233.1"/>
    </source>
</evidence>
<reference evidence="9" key="1">
    <citation type="submission" date="2019-07" db="EMBL/GenBank/DDBJ databases">
        <title>Shewanella sp. YLB-08 draft genomic sequence.</title>
        <authorList>
            <person name="Yu L."/>
        </authorList>
    </citation>
    <scope>NUCLEOTIDE SEQUENCE [LARGE SCALE GENOMIC DNA]</scope>
    <source>
        <strain evidence="9">JCM 20706</strain>
    </source>
</reference>
<dbReference type="GO" id="GO:0006352">
    <property type="term" value="P:DNA-templated transcription initiation"/>
    <property type="evidence" value="ECO:0007669"/>
    <property type="project" value="InterPro"/>
</dbReference>
<dbReference type="InterPro" id="IPR039425">
    <property type="entry name" value="RNA_pol_sigma-70-like"/>
</dbReference>
<organism evidence="8 9">
    <name type="scientific">Shewanella hanedai</name>
    <name type="common">Alteromonas hanedai</name>
    <dbReference type="NCBI Taxonomy" id="25"/>
    <lineage>
        <taxon>Bacteria</taxon>
        <taxon>Pseudomonadati</taxon>
        <taxon>Pseudomonadota</taxon>
        <taxon>Gammaproteobacteria</taxon>
        <taxon>Alteromonadales</taxon>
        <taxon>Shewanellaceae</taxon>
        <taxon>Shewanella</taxon>
    </lineage>
</organism>
<dbReference type="CDD" id="cd06171">
    <property type="entry name" value="Sigma70_r4"/>
    <property type="match status" value="1"/>
</dbReference>
<dbReference type="OrthoDB" id="6689546at2"/>
<dbReference type="PANTHER" id="PTHR43133:SF46">
    <property type="entry name" value="RNA POLYMERASE SIGMA-70 FACTOR ECF SUBFAMILY"/>
    <property type="match status" value="1"/>
</dbReference>
<dbReference type="InterPro" id="IPR013325">
    <property type="entry name" value="RNA_pol_sigma_r2"/>
</dbReference>
<keyword evidence="4" id="KW-0804">Transcription</keyword>
<feature type="domain" description="RNA polymerase sigma-70 region 2" evidence="6">
    <location>
        <begin position="15"/>
        <end position="75"/>
    </location>
</feature>
<dbReference type="InterPro" id="IPR014284">
    <property type="entry name" value="RNA_pol_sigma-70_dom"/>
</dbReference>
<evidence type="ECO:0000256" key="5">
    <source>
        <dbReference type="SAM" id="MobiDB-lite"/>
    </source>
</evidence>
<comment type="similarity">
    <text evidence="1">Belongs to the sigma-70 factor family. ECF subfamily.</text>
</comment>
<evidence type="ECO:0000313" key="9">
    <source>
        <dbReference type="Proteomes" id="UP000318126"/>
    </source>
</evidence>
<dbReference type="Gene3D" id="1.10.10.10">
    <property type="entry name" value="Winged helix-like DNA-binding domain superfamily/Winged helix DNA-binding domain"/>
    <property type="match status" value="1"/>
</dbReference>
<evidence type="ECO:0000256" key="1">
    <source>
        <dbReference type="ARBA" id="ARBA00010641"/>
    </source>
</evidence>
<sequence length="204" mass="23176">MVAKNRSNVSDIFVNYSNKLKRVISKIVQPDDIEDIVQDTFVRSYEAELKQEIKYVRSYMLKTAKHLALNHVAKSSQKYNDSIEEFAEPPMELISVSFESEFESKERFLFFCRATDQLSGPVRKCFILKKVYGLSQSEIAKYLNISESTVEKHVAKGLLKSVQYMEEMSAVSTQSGTSGNVAASMERSPSIDGDQSNIKEFISR</sequence>
<evidence type="ECO:0000256" key="3">
    <source>
        <dbReference type="ARBA" id="ARBA00023082"/>
    </source>
</evidence>
<dbReference type="InterPro" id="IPR007627">
    <property type="entry name" value="RNA_pol_sigma70_r2"/>
</dbReference>
<keyword evidence="9" id="KW-1185">Reference proteome</keyword>